<feature type="domain" description="RdRP-like PH" evidence="3">
    <location>
        <begin position="129"/>
        <end position="318"/>
    </location>
</feature>
<evidence type="ECO:0000259" key="2">
    <source>
        <dbReference type="Pfam" id="PF05183"/>
    </source>
</evidence>
<dbReference type="KEGG" id="bor:COCMIDRAFT_8499"/>
<keyword evidence="5" id="KW-1185">Reference proteome</keyword>
<keyword evidence="1" id="KW-0548">Nucleotidyltransferase</keyword>
<comment type="catalytic activity">
    <reaction evidence="1">
        <text>RNA(n) + a ribonucleoside 5'-triphosphate = RNA(n+1) + diphosphate</text>
        <dbReference type="Rhea" id="RHEA:21248"/>
        <dbReference type="Rhea" id="RHEA-COMP:14527"/>
        <dbReference type="Rhea" id="RHEA-COMP:17342"/>
        <dbReference type="ChEBI" id="CHEBI:33019"/>
        <dbReference type="ChEBI" id="CHEBI:61557"/>
        <dbReference type="ChEBI" id="CHEBI:140395"/>
        <dbReference type="EC" id="2.7.7.48"/>
    </reaction>
</comment>
<dbReference type="EC" id="2.7.7.48" evidence="1"/>
<dbReference type="STRING" id="930090.W6YW97"/>
<reference evidence="4 5" key="1">
    <citation type="journal article" date="2013" name="PLoS Genet.">
        <title>Comparative genome structure, secondary metabolite, and effector coding capacity across Cochliobolus pathogens.</title>
        <authorList>
            <person name="Condon B.J."/>
            <person name="Leng Y."/>
            <person name="Wu D."/>
            <person name="Bushley K.E."/>
            <person name="Ohm R.A."/>
            <person name="Otillar R."/>
            <person name="Martin J."/>
            <person name="Schackwitz W."/>
            <person name="Grimwood J."/>
            <person name="MohdZainudin N."/>
            <person name="Xue C."/>
            <person name="Wang R."/>
            <person name="Manning V.A."/>
            <person name="Dhillon B."/>
            <person name="Tu Z.J."/>
            <person name="Steffenson B.J."/>
            <person name="Salamov A."/>
            <person name="Sun H."/>
            <person name="Lowry S."/>
            <person name="LaButti K."/>
            <person name="Han J."/>
            <person name="Copeland A."/>
            <person name="Lindquist E."/>
            <person name="Barry K."/>
            <person name="Schmutz J."/>
            <person name="Baker S.E."/>
            <person name="Ciuffetti L.M."/>
            <person name="Grigoriev I.V."/>
            <person name="Zhong S."/>
            <person name="Turgeon B.G."/>
        </authorList>
    </citation>
    <scope>NUCLEOTIDE SEQUENCE [LARGE SCALE GENOMIC DNA]</scope>
    <source>
        <strain evidence="4 5">ATCC 44560</strain>
    </source>
</reference>
<evidence type="ECO:0000256" key="1">
    <source>
        <dbReference type="RuleBase" id="RU363098"/>
    </source>
</evidence>
<dbReference type="InterPro" id="IPR007855">
    <property type="entry name" value="RDRP"/>
</dbReference>
<evidence type="ECO:0000313" key="4">
    <source>
        <dbReference type="EMBL" id="EUC41830.1"/>
    </source>
</evidence>
<dbReference type="GO" id="GO:0003968">
    <property type="term" value="F:RNA-directed RNA polymerase activity"/>
    <property type="evidence" value="ECO:0007669"/>
    <property type="project" value="UniProtKB-KW"/>
</dbReference>
<dbReference type="RefSeq" id="XP_007691637.1">
    <property type="nucleotide sequence ID" value="XM_007693447.1"/>
</dbReference>
<evidence type="ECO:0000259" key="3">
    <source>
        <dbReference type="Pfam" id="PF25358"/>
    </source>
</evidence>
<protein>
    <recommendedName>
        <fullName evidence="1">RNA-dependent RNA polymerase</fullName>
        <ecNumber evidence="1">2.7.7.48</ecNumber>
    </recommendedName>
</protein>
<dbReference type="GeneID" id="19126578"/>
<accession>W6YW97</accession>
<dbReference type="InterPro" id="IPR057503">
    <property type="entry name" value="PH_RdRP"/>
</dbReference>
<keyword evidence="1" id="KW-0694">RNA-binding</keyword>
<organism evidence="4 5">
    <name type="scientific">Bipolaris oryzae ATCC 44560</name>
    <dbReference type="NCBI Taxonomy" id="930090"/>
    <lineage>
        <taxon>Eukaryota</taxon>
        <taxon>Fungi</taxon>
        <taxon>Dikarya</taxon>
        <taxon>Ascomycota</taxon>
        <taxon>Pezizomycotina</taxon>
        <taxon>Dothideomycetes</taxon>
        <taxon>Pleosporomycetidae</taxon>
        <taxon>Pleosporales</taxon>
        <taxon>Pleosporineae</taxon>
        <taxon>Pleosporaceae</taxon>
        <taxon>Bipolaris</taxon>
    </lineage>
</organism>
<dbReference type="AlphaFoldDB" id="W6YW97"/>
<sequence>MDIYIPSVPKDANHVELQRFLKDKLHKLDILAFDIRKHNSHKGRPFAILTVPSTSNGDRFLQYYGSRGRHVPLHSLVFQGQALTFCKNNKPGQPDPLKIRSLQEKDAAMRSKIVSQAPTAPASQAGRSTLSFSALMTGVWDYTTLGTLSFQERYKDKRQGYITFGKSSLVVYLQESTLESYKWHCRIDIPYAIIEHVVPSFGFETQGRNGAITFTLKSPPKFYRIESTDDLHLYAGKEAPPEQILLAGLAALNLTSKQKTNRLERLCALNANNSKNSALCMVYQIAFSDTWSAQHAWNFVKDHSVPEEYCWQTMIPNKGSHRIEDELAVIESKLSANNPSIPPAFNFAVRYQLAALVLEGTITPTAMINLIPHIQRIAKQYGAETTATAVRRLGQQVPTPAPDVSAETFKVKKFVELVQDNVEDCKHREMVSKDLNGKQKKHHHLALTYKATVTPTGILLRGPDWDVSNRVLRKYSTRTEYFMRVFFADEDGLSVFYDSRASQNQVYERFRNVLQNGISVAGRHFQFLGFSHASLRNHQAWFMAPFEMDGSLVRAQNVIQDLGDFSHIHCSAKCAARIGQAFSDTIFSVPVLEAAYVTEAKDDVERNGRTFSDGCGTISLELLCTVWRALPPERRQQRPTVLQIRYRGAKGVLSLDSSLPGQQLHVRKSMTKYIAKETWRDLELCGAAYKPLSVFLNHQFIKILEDLGVTAENFLDVQNEAVTTLKLITEHPLNAASFLAYSHSCVFAKVPQLFEMMHRIGLSFHADRFLTDIVEVAAMSSLRSLKYRARIPIEKGYLLYGVMDETNTLRYGEVYIATQDHDKTGKLKRSILVGNRVVVTRAPALHPGDVQLVNAVDVPDGSPLRALHNCVVFSQQGPRDLPSQLSGGDLDGDLFHIIYDQRLIPADTVEPAEYDKVPAKDLGRPVEANDIVDFFIEYMKMDRLGQISNKHKVRADVKPNGTRHPDCLTLAKLASDAVDFSKTGVPANMSLIPKGVDHFRPDFMAPGSNLVINELGAAELAELEEDDIDDPDSISVLDADKGRIRYYRSDKILGILYRAIDEKKFFDKMKSDYEIFRQCSGEESLIHKLKRYIIRETKGVQWEHHWDFAEQLRETYEDNMLEIMDTLRPTRGQPLTELEVFSGNILGKKERAPSRYIREANLEVQERFNRDVSSIIKTIVHGDNDWEAEEDAIEALPRSIACFMVALEVKGWENYRNLQSWKYVAASVCLEQLWKYNGGTLRCLSANVSLLR</sequence>
<keyword evidence="1" id="KW-0696">RNA-directed RNA polymerase</keyword>
<gene>
    <name evidence="4" type="ORF">COCMIDRAFT_8499</name>
</gene>
<proteinExistence type="inferred from homology"/>
<dbReference type="InterPro" id="IPR057596">
    <property type="entry name" value="RDRP_core"/>
</dbReference>
<dbReference type="Pfam" id="PF05183">
    <property type="entry name" value="RdRP"/>
    <property type="match status" value="1"/>
</dbReference>
<dbReference type="PANTHER" id="PTHR23079">
    <property type="entry name" value="RNA-DEPENDENT RNA POLYMERASE"/>
    <property type="match status" value="1"/>
</dbReference>
<dbReference type="OrthoDB" id="6513042at2759"/>
<dbReference type="GO" id="GO:0031380">
    <property type="term" value="C:nuclear RNA-directed RNA polymerase complex"/>
    <property type="evidence" value="ECO:0007669"/>
    <property type="project" value="TreeGrafter"/>
</dbReference>
<dbReference type="PANTHER" id="PTHR23079:SF17">
    <property type="entry name" value="RNA-DEPENDENT RNA POLYMERASE"/>
    <property type="match status" value="1"/>
</dbReference>
<dbReference type="Proteomes" id="UP000054032">
    <property type="component" value="Unassembled WGS sequence"/>
</dbReference>
<name>W6YW97_COCMI</name>
<feature type="domain" description="RDRP core" evidence="2">
    <location>
        <begin position="453"/>
        <end position="1060"/>
    </location>
</feature>
<dbReference type="GO" id="GO:0003723">
    <property type="term" value="F:RNA binding"/>
    <property type="evidence" value="ECO:0007669"/>
    <property type="project" value="UniProtKB-KW"/>
</dbReference>
<dbReference type="HOGENOM" id="CLU_001366_2_0_1"/>
<dbReference type="EMBL" id="KI964084">
    <property type="protein sequence ID" value="EUC41830.1"/>
    <property type="molecule type" value="Genomic_DNA"/>
</dbReference>
<comment type="similarity">
    <text evidence="1">Belongs to the RdRP family.</text>
</comment>
<keyword evidence="1" id="KW-0808">Transferase</keyword>
<dbReference type="GO" id="GO:0030422">
    <property type="term" value="P:siRNA processing"/>
    <property type="evidence" value="ECO:0007669"/>
    <property type="project" value="TreeGrafter"/>
</dbReference>
<dbReference type="Pfam" id="PF25358">
    <property type="entry name" value="PH_fung_RdRP"/>
    <property type="match status" value="1"/>
</dbReference>
<evidence type="ECO:0000313" key="5">
    <source>
        <dbReference type="Proteomes" id="UP000054032"/>
    </source>
</evidence>
<dbReference type="eggNOG" id="KOG0988">
    <property type="taxonomic scope" value="Eukaryota"/>
</dbReference>